<evidence type="ECO:0000313" key="3">
    <source>
        <dbReference type="Proteomes" id="UP000324241"/>
    </source>
</evidence>
<feature type="region of interest" description="Disordered" evidence="1">
    <location>
        <begin position="313"/>
        <end position="337"/>
    </location>
</feature>
<feature type="compositionally biased region" description="Basic and acidic residues" evidence="1">
    <location>
        <begin position="463"/>
        <end position="487"/>
    </location>
</feature>
<feature type="region of interest" description="Disordered" evidence="1">
    <location>
        <begin position="375"/>
        <end position="412"/>
    </location>
</feature>
<sequence>MRYENWDVLLFPESSKVPLQEFKTQCFVTKDTESPYLHSPTLVSPASYYLPQGNLGLLPVLTTFIPSIPPNYSFRVSIHSWEKPRPSRLMSSLLQPDDALLFEIRIFIDGLCVAGSVFGQRSHWPHVIELSSYIDKSGNQDTLRFPPFHQEILEQRYWDAGELHGRIRVVISEGFARPHRTPPFERVKEVVAFAFQHAPLHVLEHSGIAWPNAAMWTREPRLFKCSSGRDPNELKDAEDNTHTHSPTRHHTRQAILASSEVATPVANSTWQYRNYLGSAAQWSSNPRESRWAPQELFAQDTFIDPYVLDPSARHRGARPSCEDVSMPDYTSSTASSRAISSMTGISYEHSKHPSITTPLDEEAYSKLVEAVSPPRPLACGTQAPTNTPSGVGSNPPTVAGAPAESFAKDKSGSLAVEEISQLVARDVSESSEKPSIPPDPSVDTAEQSKLHPSPSVNVKSRKERMSQDNKENEDTAATPHRERDRVNHTPTKMPVRASGNTESSLESRRKPSTGSVRGESNTLSRGEPALVSPAQDLPGTDDLVRRVDLDELLDSSIQLMSSSTVEVAAID</sequence>
<gene>
    <name evidence="2" type="ORF">ATNIH1004_006985</name>
</gene>
<dbReference type="GeneID" id="54329687"/>
<name>A0A5M9MIB2_9EURO</name>
<feature type="compositionally biased region" description="Polar residues" evidence="1">
    <location>
        <begin position="382"/>
        <end position="396"/>
    </location>
</feature>
<dbReference type="EMBL" id="QUQM01000007">
    <property type="protein sequence ID" value="KAA8645566.1"/>
    <property type="molecule type" value="Genomic_DNA"/>
</dbReference>
<evidence type="ECO:0000313" key="2">
    <source>
        <dbReference type="EMBL" id="KAA8645566.1"/>
    </source>
</evidence>
<protein>
    <submittedName>
        <fullName evidence="2">Uncharacterized protein</fullName>
    </submittedName>
</protein>
<feature type="compositionally biased region" description="Basic and acidic residues" evidence="1">
    <location>
        <begin position="230"/>
        <end position="242"/>
    </location>
</feature>
<reference evidence="2 3" key="1">
    <citation type="submission" date="2019-08" db="EMBL/GenBank/DDBJ databases">
        <title>The genome sequence of a newly discovered highly antifungal drug resistant Aspergillus species, Aspergillus tanneri NIH 1004.</title>
        <authorList>
            <person name="Mounaud S."/>
            <person name="Singh I."/>
            <person name="Joardar V."/>
            <person name="Pakala S."/>
            <person name="Pakala S."/>
            <person name="Venepally P."/>
            <person name="Chung J.K."/>
            <person name="Losada L."/>
            <person name="Nierman W.C."/>
        </authorList>
    </citation>
    <scope>NUCLEOTIDE SEQUENCE [LARGE SCALE GENOMIC DNA]</scope>
    <source>
        <strain evidence="2 3">NIH1004</strain>
    </source>
</reference>
<dbReference type="AlphaFoldDB" id="A0A5M9MIB2"/>
<organism evidence="2 3">
    <name type="scientific">Aspergillus tanneri</name>
    <dbReference type="NCBI Taxonomy" id="1220188"/>
    <lineage>
        <taxon>Eukaryota</taxon>
        <taxon>Fungi</taxon>
        <taxon>Dikarya</taxon>
        <taxon>Ascomycota</taxon>
        <taxon>Pezizomycotina</taxon>
        <taxon>Eurotiomycetes</taxon>
        <taxon>Eurotiomycetidae</taxon>
        <taxon>Eurotiales</taxon>
        <taxon>Aspergillaceae</taxon>
        <taxon>Aspergillus</taxon>
        <taxon>Aspergillus subgen. Circumdati</taxon>
    </lineage>
</organism>
<dbReference type="Proteomes" id="UP000324241">
    <property type="component" value="Unassembled WGS sequence"/>
</dbReference>
<accession>A0A5M9MIB2</accession>
<dbReference type="RefSeq" id="XP_033424927.1">
    <property type="nucleotide sequence ID" value="XM_033571612.1"/>
</dbReference>
<proteinExistence type="predicted"/>
<evidence type="ECO:0000256" key="1">
    <source>
        <dbReference type="SAM" id="MobiDB-lite"/>
    </source>
</evidence>
<feature type="region of interest" description="Disordered" evidence="1">
    <location>
        <begin position="227"/>
        <end position="251"/>
    </location>
</feature>
<dbReference type="VEuPathDB" id="FungiDB:EYZ11_012376"/>
<feature type="region of interest" description="Disordered" evidence="1">
    <location>
        <begin position="425"/>
        <end position="542"/>
    </location>
</feature>
<feature type="compositionally biased region" description="Polar residues" evidence="1">
    <location>
        <begin position="512"/>
        <end position="524"/>
    </location>
</feature>
<comment type="caution">
    <text evidence="2">The sequence shown here is derived from an EMBL/GenBank/DDBJ whole genome shotgun (WGS) entry which is preliminary data.</text>
</comment>
<dbReference type="OrthoDB" id="5417628at2759"/>